<dbReference type="InterPro" id="IPR035952">
    <property type="entry name" value="Rhomboid-like_sf"/>
</dbReference>
<evidence type="ECO:0000256" key="3">
    <source>
        <dbReference type="ARBA" id="ARBA00022692"/>
    </source>
</evidence>
<dbReference type="SUPFAM" id="SSF144091">
    <property type="entry name" value="Rhomboid-like"/>
    <property type="match status" value="1"/>
</dbReference>
<evidence type="ECO:0000313" key="9">
    <source>
        <dbReference type="EMBL" id="ADL49836.1"/>
    </source>
</evidence>
<evidence type="ECO:0000256" key="2">
    <source>
        <dbReference type="ARBA" id="ARBA00009045"/>
    </source>
</evidence>
<accession>D9SMQ1</accession>
<gene>
    <name evidence="9" type="ordered locus">Clocel_0047</name>
</gene>
<feature type="transmembrane region" description="Helical" evidence="7">
    <location>
        <begin position="224"/>
        <end position="242"/>
    </location>
</feature>
<dbReference type="RefSeq" id="WP_010073054.1">
    <property type="nucleotide sequence ID" value="NC_014393.1"/>
</dbReference>
<keyword evidence="4" id="KW-0378">Hydrolase</keyword>
<proteinExistence type="inferred from homology"/>
<feature type="transmembrane region" description="Helical" evidence="7">
    <location>
        <begin position="300"/>
        <end position="317"/>
    </location>
</feature>
<dbReference type="Gene3D" id="1.20.1540.10">
    <property type="entry name" value="Rhomboid-like"/>
    <property type="match status" value="1"/>
</dbReference>
<keyword evidence="6 7" id="KW-0472">Membrane</keyword>
<dbReference type="GO" id="GO:0016020">
    <property type="term" value="C:membrane"/>
    <property type="evidence" value="ECO:0007669"/>
    <property type="project" value="UniProtKB-SubCell"/>
</dbReference>
<name>D9SMQ1_CLOC7</name>
<feature type="transmembrane region" description="Helical" evidence="7">
    <location>
        <begin position="248"/>
        <end position="268"/>
    </location>
</feature>
<dbReference type="KEGG" id="ccb:Clocel_0047"/>
<dbReference type="Proteomes" id="UP000002730">
    <property type="component" value="Chromosome"/>
</dbReference>
<dbReference type="InterPro" id="IPR022764">
    <property type="entry name" value="Peptidase_S54_rhomboid_dom"/>
</dbReference>
<dbReference type="MEROPS" id="S54.014"/>
<sequence length="326" mass="36368">MNTIINKIIHNLINNYGFVVEKYGDNVNNSDKLVLLKYLPDGIYSVIFSNAYDEASNAMFLRKYLLVKGQKFIINNIIFLESTHNYIPSSPFYNYMLIDSKAKIILYSNIAIDSLRSSVENSLFSRKHIKNNLFSSNQITSIIIFLNIVIFLYSSYINGDIFDINTLILVQLGAKVNSYIINGEFYRLLTCTFLHSGLMHIAFNMYALNNIGRLIERVYGWKKFILIYIFAGLSGSLASFLFSPYVSVGASGAIFGLFGAALIMGLKLKKYINSNFLGSLASVIVVNVIFGFSSTGIDNYGHIGGLLGGLLMGALLFNKKNALAKL</sequence>
<dbReference type="STRING" id="573061.Clocel_0047"/>
<evidence type="ECO:0000259" key="8">
    <source>
        <dbReference type="Pfam" id="PF01694"/>
    </source>
</evidence>
<evidence type="ECO:0000256" key="7">
    <source>
        <dbReference type="SAM" id="Phobius"/>
    </source>
</evidence>
<dbReference type="PANTHER" id="PTHR43731">
    <property type="entry name" value="RHOMBOID PROTEASE"/>
    <property type="match status" value="1"/>
</dbReference>
<dbReference type="GO" id="GO:0004252">
    <property type="term" value="F:serine-type endopeptidase activity"/>
    <property type="evidence" value="ECO:0007669"/>
    <property type="project" value="InterPro"/>
</dbReference>
<keyword evidence="5 7" id="KW-1133">Transmembrane helix</keyword>
<dbReference type="EMBL" id="CP002160">
    <property type="protein sequence ID" value="ADL49836.1"/>
    <property type="molecule type" value="Genomic_DNA"/>
</dbReference>
<reference evidence="9 10" key="1">
    <citation type="submission" date="2010-08" db="EMBL/GenBank/DDBJ databases">
        <title>Complete sequence of Clostridium cellulovorans 743B.</title>
        <authorList>
            <consortium name="US DOE Joint Genome Institute"/>
            <person name="Lucas S."/>
            <person name="Copeland A."/>
            <person name="Lapidus A."/>
            <person name="Cheng J.-F."/>
            <person name="Bruce D."/>
            <person name="Goodwin L."/>
            <person name="Pitluck S."/>
            <person name="Chertkov O."/>
            <person name="Detter J.C."/>
            <person name="Han C."/>
            <person name="Tapia R."/>
            <person name="Land M."/>
            <person name="Hauser L."/>
            <person name="Chang Y.-J."/>
            <person name="Jeffries C."/>
            <person name="Kyrpides N."/>
            <person name="Ivanova N."/>
            <person name="Mikhailova N."/>
            <person name="Hemme C.L."/>
            <person name="Woyke T."/>
        </authorList>
    </citation>
    <scope>NUCLEOTIDE SEQUENCE [LARGE SCALE GENOMIC DNA]</scope>
    <source>
        <strain evidence="10">ATCC 35296 / DSM 3052 / OCM 3 / 743B</strain>
    </source>
</reference>
<dbReference type="HOGENOM" id="CLU_070274_0_0_9"/>
<dbReference type="PANTHER" id="PTHR43731:SF14">
    <property type="entry name" value="PRESENILIN-ASSOCIATED RHOMBOID-LIKE PROTEIN, MITOCHONDRIAL"/>
    <property type="match status" value="1"/>
</dbReference>
<organism evidence="9 10">
    <name type="scientific">Clostridium cellulovorans (strain ATCC 35296 / DSM 3052 / OCM 3 / 743B)</name>
    <dbReference type="NCBI Taxonomy" id="573061"/>
    <lineage>
        <taxon>Bacteria</taxon>
        <taxon>Bacillati</taxon>
        <taxon>Bacillota</taxon>
        <taxon>Clostridia</taxon>
        <taxon>Eubacteriales</taxon>
        <taxon>Clostridiaceae</taxon>
        <taxon>Clostridium</taxon>
    </lineage>
</organism>
<evidence type="ECO:0000256" key="6">
    <source>
        <dbReference type="ARBA" id="ARBA00023136"/>
    </source>
</evidence>
<feature type="transmembrane region" description="Helical" evidence="7">
    <location>
        <begin position="133"/>
        <end position="153"/>
    </location>
</feature>
<feature type="transmembrane region" description="Helical" evidence="7">
    <location>
        <begin position="275"/>
        <end position="294"/>
    </location>
</feature>
<comment type="similarity">
    <text evidence="2">Belongs to the peptidase S54 family.</text>
</comment>
<keyword evidence="3 7" id="KW-0812">Transmembrane</keyword>
<evidence type="ECO:0000256" key="5">
    <source>
        <dbReference type="ARBA" id="ARBA00022989"/>
    </source>
</evidence>
<dbReference type="Pfam" id="PF01694">
    <property type="entry name" value="Rhomboid"/>
    <property type="match status" value="1"/>
</dbReference>
<keyword evidence="10" id="KW-1185">Reference proteome</keyword>
<dbReference type="InterPro" id="IPR050925">
    <property type="entry name" value="Rhomboid_protease_S54"/>
</dbReference>
<comment type="subcellular location">
    <subcellularLocation>
        <location evidence="1">Membrane</location>
        <topology evidence="1">Multi-pass membrane protein</topology>
    </subcellularLocation>
</comment>
<feature type="transmembrane region" description="Helical" evidence="7">
    <location>
        <begin position="185"/>
        <end position="203"/>
    </location>
</feature>
<evidence type="ECO:0000256" key="1">
    <source>
        <dbReference type="ARBA" id="ARBA00004141"/>
    </source>
</evidence>
<dbReference type="OrthoDB" id="9813074at2"/>
<evidence type="ECO:0000313" key="10">
    <source>
        <dbReference type="Proteomes" id="UP000002730"/>
    </source>
</evidence>
<evidence type="ECO:0000256" key="4">
    <source>
        <dbReference type="ARBA" id="ARBA00022801"/>
    </source>
</evidence>
<feature type="domain" description="Peptidase S54 rhomboid" evidence="8">
    <location>
        <begin position="183"/>
        <end position="318"/>
    </location>
</feature>
<protein>
    <submittedName>
        <fullName evidence="9">Rhomboid family protein</fullName>
    </submittedName>
</protein>
<dbReference type="AlphaFoldDB" id="D9SMQ1"/>
<dbReference type="eggNOG" id="COG0705">
    <property type="taxonomic scope" value="Bacteria"/>
</dbReference>